<name>A0A840URP1_9BACT</name>
<dbReference type="PANTHER" id="PTHR47313:SF1">
    <property type="entry name" value="RIBOSOMAL RNA LARGE SUBUNIT METHYLTRANSFERASE K_L"/>
    <property type="match status" value="1"/>
</dbReference>
<dbReference type="Pfam" id="PF02926">
    <property type="entry name" value="THUMP"/>
    <property type="match status" value="1"/>
</dbReference>
<dbReference type="PANTHER" id="PTHR47313">
    <property type="entry name" value="RIBOSOMAL RNA LARGE SUBUNIT METHYLTRANSFERASE K/L"/>
    <property type="match status" value="1"/>
</dbReference>
<dbReference type="PROSITE" id="PS01261">
    <property type="entry name" value="UPF0020"/>
    <property type="match status" value="1"/>
</dbReference>
<evidence type="ECO:0000256" key="1">
    <source>
        <dbReference type="ARBA" id="ARBA00022490"/>
    </source>
</evidence>
<evidence type="ECO:0000256" key="4">
    <source>
        <dbReference type="ARBA" id="ARBA00022679"/>
    </source>
</evidence>
<dbReference type="GO" id="GO:0070043">
    <property type="term" value="F:rRNA (guanine-N7-)-methyltransferase activity"/>
    <property type="evidence" value="ECO:0007669"/>
    <property type="project" value="UniProtKB-UniRule"/>
</dbReference>
<dbReference type="SUPFAM" id="SSF53335">
    <property type="entry name" value="S-adenosyl-L-methionine-dependent methyltransferases"/>
    <property type="match status" value="2"/>
</dbReference>
<comment type="catalytic activity">
    <reaction evidence="6">
        <text>guanosine(2069) in 23S rRNA + S-adenosyl-L-methionine = N(2)-methylguanosine(2069) in 23S rRNA + S-adenosyl-L-homocysteine + H(+)</text>
        <dbReference type="Rhea" id="RHEA:43772"/>
        <dbReference type="Rhea" id="RHEA-COMP:10688"/>
        <dbReference type="Rhea" id="RHEA-COMP:10689"/>
        <dbReference type="ChEBI" id="CHEBI:15378"/>
        <dbReference type="ChEBI" id="CHEBI:57856"/>
        <dbReference type="ChEBI" id="CHEBI:59789"/>
        <dbReference type="ChEBI" id="CHEBI:74269"/>
        <dbReference type="ChEBI" id="CHEBI:74481"/>
        <dbReference type="EC" id="2.1.1.264"/>
    </reaction>
</comment>
<keyword evidence="5 6" id="KW-0949">S-adenosyl-L-methionine</keyword>
<dbReference type="GO" id="GO:0052915">
    <property type="term" value="F:23S rRNA (guanine(2445)-N(2))-methyltransferase activity"/>
    <property type="evidence" value="ECO:0007669"/>
    <property type="project" value="UniProtKB-UniRule"/>
</dbReference>
<dbReference type="CDD" id="cd02440">
    <property type="entry name" value="AdoMet_MTases"/>
    <property type="match status" value="1"/>
</dbReference>
<dbReference type="NCBIfam" id="NF008748">
    <property type="entry name" value="PRK11783.1"/>
    <property type="match status" value="1"/>
</dbReference>
<organism evidence="9 10">
    <name type="scientific">Desulfoprunum benzoelyticum</name>
    <dbReference type="NCBI Taxonomy" id="1506996"/>
    <lineage>
        <taxon>Bacteria</taxon>
        <taxon>Pseudomonadati</taxon>
        <taxon>Thermodesulfobacteriota</taxon>
        <taxon>Desulfobulbia</taxon>
        <taxon>Desulfobulbales</taxon>
        <taxon>Desulfobulbaceae</taxon>
        <taxon>Desulfoprunum</taxon>
    </lineage>
</organism>
<dbReference type="InterPro" id="IPR004114">
    <property type="entry name" value="THUMP_dom"/>
</dbReference>
<keyword evidence="7" id="KW-0694">RNA-binding</keyword>
<evidence type="ECO:0000313" key="9">
    <source>
        <dbReference type="EMBL" id="MBB5347486.1"/>
    </source>
</evidence>
<dbReference type="SMART" id="SM00981">
    <property type="entry name" value="THUMP"/>
    <property type="match status" value="1"/>
</dbReference>
<gene>
    <name evidence="6" type="primary">rlmL</name>
    <name evidence="9" type="ORF">HNQ81_001202</name>
</gene>
<proteinExistence type="inferred from homology"/>
<dbReference type="InterPro" id="IPR054170">
    <property type="entry name" value="RlmL_1st"/>
</dbReference>
<dbReference type="RefSeq" id="WP_183349294.1">
    <property type="nucleotide sequence ID" value="NZ_JACHEO010000004.1"/>
</dbReference>
<feature type="domain" description="THUMP" evidence="8">
    <location>
        <begin position="47"/>
        <end position="159"/>
    </location>
</feature>
<dbReference type="GO" id="GO:0003723">
    <property type="term" value="F:RNA binding"/>
    <property type="evidence" value="ECO:0007669"/>
    <property type="project" value="UniProtKB-UniRule"/>
</dbReference>
<keyword evidence="3 6" id="KW-0489">Methyltransferase</keyword>
<evidence type="ECO:0000256" key="6">
    <source>
        <dbReference type="HAMAP-Rule" id="MF_01858"/>
    </source>
</evidence>
<evidence type="ECO:0000259" key="8">
    <source>
        <dbReference type="PROSITE" id="PS51165"/>
    </source>
</evidence>
<dbReference type="GO" id="GO:0005737">
    <property type="term" value="C:cytoplasm"/>
    <property type="evidence" value="ECO:0007669"/>
    <property type="project" value="UniProtKB-SubCell"/>
</dbReference>
<keyword evidence="2 6" id="KW-0698">rRNA processing</keyword>
<sequence>MDETYYSLAASCAIGMEELVAEEVASFDGRNISRSPGLVSWEGALASGYSACLWSRYASRVFLELESFEMADESALYGRSREICWQDHLDLDTTFAIDCTLSGKPLLTHSQFAALRLKDAIADNFRDRLGRRPSVDTNAPGVRFHLHIHDSLAHISLDLSGDSLHRRGYRVSGGPAPLKETLAAALVALSGWTDQPGEVLLDPMCGTGTLLIEAALMFGDSAPGLSRKRFGFMGWRQHDASLWNTLVAEAIVREEAGMSQPWPQFLGFDADPAMVTAAKKNLERAGIADHIKIRQGEVARLESPGGRGMLLTNLPFGERLLEKEEVALLYRAYGRIARQRFPGWRMAVFLSSPELTDSFGLSWDKRLKLYNGDLACRLLVGTVPEIDDQAFTWNLADVGNSDEFVNRLRKNMKKMQKWADKEGVHCYRIYDRDLPEYNFSIDLYEKWVHLQEYAPPGSVDPDLATARLNHALQGIRDVFGMRRDRIFVKTRRRQKGSEQYQQRESRKKLYEVREGGCRFLVNFTDYLDTGLFLDHRPVRIRLAGKVKGKSFLNLFGYSGTATVHAAMGGARSTTTVDLSATYLHWTRMNLALNGFSSFAHTTIKADCLQWLEQNRGQYDVIFVDPPTFSNTKKEHRVFDIQRDHVRLLTLAMARLADDGFLVFSTNFRRFSLDPGLERSFAIREISKETIPFDFQRNQKVHRCWEIRKKSLGTG</sequence>
<dbReference type="Proteomes" id="UP000539642">
    <property type="component" value="Unassembled WGS sequence"/>
</dbReference>
<dbReference type="PROSITE" id="PS51165">
    <property type="entry name" value="THUMP"/>
    <property type="match status" value="1"/>
</dbReference>
<reference evidence="9 10" key="1">
    <citation type="submission" date="2020-08" db="EMBL/GenBank/DDBJ databases">
        <title>Genomic Encyclopedia of Type Strains, Phase IV (KMG-IV): sequencing the most valuable type-strain genomes for metagenomic binning, comparative biology and taxonomic classification.</title>
        <authorList>
            <person name="Goeker M."/>
        </authorList>
    </citation>
    <scope>NUCLEOTIDE SEQUENCE [LARGE SCALE GENOMIC DNA]</scope>
    <source>
        <strain evidence="9 10">DSM 28570</strain>
    </source>
</reference>
<evidence type="ECO:0000256" key="5">
    <source>
        <dbReference type="ARBA" id="ARBA00022691"/>
    </source>
</evidence>
<evidence type="ECO:0000256" key="2">
    <source>
        <dbReference type="ARBA" id="ARBA00022552"/>
    </source>
</evidence>
<comment type="subcellular location">
    <subcellularLocation>
        <location evidence="6">Cytoplasm</location>
    </subcellularLocation>
</comment>
<evidence type="ECO:0000256" key="7">
    <source>
        <dbReference type="PROSITE-ProRule" id="PRU00529"/>
    </source>
</evidence>
<keyword evidence="1 6" id="KW-0963">Cytoplasm</keyword>
<dbReference type="Gene3D" id="3.30.2130.30">
    <property type="match status" value="1"/>
</dbReference>
<dbReference type="EC" id="2.1.1.264" evidence="6"/>
<dbReference type="HAMAP" id="MF_01858">
    <property type="entry name" value="23SrRNA_methyltr_KL"/>
    <property type="match status" value="1"/>
</dbReference>
<dbReference type="Pfam" id="PF22020">
    <property type="entry name" value="RlmL_1st"/>
    <property type="match status" value="1"/>
</dbReference>
<keyword evidence="10" id="KW-1185">Reference proteome</keyword>
<dbReference type="PIRSF" id="PIRSF037618">
    <property type="entry name" value="RNA_Mtase_bacteria_prd"/>
    <property type="match status" value="1"/>
</dbReference>
<keyword evidence="4 6" id="KW-0808">Transferase</keyword>
<dbReference type="Gene3D" id="3.40.50.150">
    <property type="entry name" value="Vaccinia Virus protein VP39"/>
    <property type="match status" value="2"/>
</dbReference>
<dbReference type="Pfam" id="PF10672">
    <property type="entry name" value="Methyltrans_SAM"/>
    <property type="match status" value="1"/>
</dbReference>
<comment type="function">
    <text evidence="6">Specifically methylates the guanine in position 2445 (m2G2445) and the guanine in position 2069 (m7G2069) of 23S rRNA.</text>
</comment>
<evidence type="ECO:0000256" key="3">
    <source>
        <dbReference type="ARBA" id="ARBA00022603"/>
    </source>
</evidence>
<comment type="catalytic activity">
    <reaction evidence="6">
        <text>guanosine(2445) in 23S rRNA + S-adenosyl-L-methionine = N(2)-methylguanosine(2445) in 23S rRNA + S-adenosyl-L-homocysteine + H(+)</text>
        <dbReference type="Rhea" id="RHEA:42740"/>
        <dbReference type="Rhea" id="RHEA-COMP:10215"/>
        <dbReference type="Rhea" id="RHEA-COMP:10216"/>
        <dbReference type="ChEBI" id="CHEBI:15378"/>
        <dbReference type="ChEBI" id="CHEBI:57856"/>
        <dbReference type="ChEBI" id="CHEBI:59789"/>
        <dbReference type="ChEBI" id="CHEBI:74269"/>
        <dbReference type="ChEBI" id="CHEBI:74481"/>
        <dbReference type="EC" id="2.1.1.173"/>
    </reaction>
</comment>
<dbReference type="EC" id="2.1.1.173" evidence="6"/>
<dbReference type="InterPro" id="IPR019614">
    <property type="entry name" value="SAM-dep_methyl-trfase"/>
</dbReference>
<dbReference type="Pfam" id="PF01170">
    <property type="entry name" value="UPF0020"/>
    <property type="match status" value="1"/>
</dbReference>
<dbReference type="Gene3D" id="3.30.750.80">
    <property type="entry name" value="RNA methyltransferase domain (HRMD) like"/>
    <property type="match status" value="1"/>
</dbReference>
<accession>A0A840URP1</accession>
<dbReference type="InterPro" id="IPR017244">
    <property type="entry name" value="23SrRNA_methyltr_KL"/>
</dbReference>
<dbReference type="AlphaFoldDB" id="A0A840URP1"/>
<dbReference type="InterPro" id="IPR029063">
    <property type="entry name" value="SAM-dependent_MTases_sf"/>
</dbReference>
<protein>
    <recommendedName>
        <fullName evidence="6">Ribosomal RNA large subunit methyltransferase K/L</fullName>
    </recommendedName>
    <domain>
        <recommendedName>
            <fullName evidence="6">23S rRNA m2G2445 methyltransferase</fullName>
            <ecNumber evidence="6">2.1.1.173</ecNumber>
        </recommendedName>
        <alternativeName>
            <fullName evidence="6">rRNA (guanine-N(2)-)-methyltransferase RlmL</fullName>
        </alternativeName>
    </domain>
    <domain>
        <recommendedName>
            <fullName evidence="6">23S rRNA m7G2069 methyltransferase</fullName>
            <ecNumber evidence="6">2.1.1.264</ecNumber>
        </recommendedName>
        <alternativeName>
            <fullName evidence="6">rRNA (guanine-N(7)-)-methyltransferase RlmK</fullName>
        </alternativeName>
    </domain>
</protein>
<comment type="similarity">
    <text evidence="6">Belongs to the methyltransferase superfamily. RlmKL family.</text>
</comment>
<evidence type="ECO:0000313" key="10">
    <source>
        <dbReference type="Proteomes" id="UP000539642"/>
    </source>
</evidence>
<comment type="caution">
    <text evidence="9">The sequence shown here is derived from an EMBL/GenBank/DDBJ whole genome shotgun (WGS) entry which is preliminary data.</text>
</comment>
<dbReference type="InterPro" id="IPR053943">
    <property type="entry name" value="RlmKL-like_Mtase_CS"/>
</dbReference>
<dbReference type="EMBL" id="JACHEO010000004">
    <property type="protein sequence ID" value="MBB5347486.1"/>
    <property type="molecule type" value="Genomic_DNA"/>
</dbReference>
<dbReference type="InterPro" id="IPR000241">
    <property type="entry name" value="RlmKL-like_Mtase"/>
</dbReference>
<dbReference type="CDD" id="cd11715">
    <property type="entry name" value="THUMP_AdoMetMT"/>
    <property type="match status" value="1"/>
</dbReference>